<dbReference type="OrthoDB" id="9790407at2"/>
<accession>A0A3E3DN32</accession>
<feature type="active site" evidence="1">
    <location>
        <position position="37"/>
    </location>
</feature>
<name>A0A3E3DN32_9FIRM</name>
<evidence type="ECO:0000256" key="1">
    <source>
        <dbReference type="PIRSR" id="PIRSR007531-1"/>
    </source>
</evidence>
<dbReference type="GO" id="GO:0005524">
    <property type="term" value="F:ATP binding"/>
    <property type="evidence" value="ECO:0007669"/>
    <property type="project" value="InterPro"/>
</dbReference>
<dbReference type="GO" id="GO:0016740">
    <property type="term" value="F:transferase activity"/>
    <property type="evidence" value="ECO:0007669"/>
    <property type="project" value="InterPro"/>
</dbReference>
<evidence type="ECO:0000313" key="4">
    <source>
        <dbReference type="Proteomes" id="UP000261023"/>
    </source>
</evidence>
<protein>
    <recommendedName>
        <fullName evidence="5">Chloramphenicol phosphotransferase family protein</fullName>
    </recommendedName>
</protein>
<reference evidence="3 4" key="1">
    <citation type="submission" date="2018-08" db="EMBL/GenBank/DDBJ databases">
        <title>A genome reference for cultivated species of the human gut microbiota.</title>
        <authorList>
            <person name="Zou Y."/>
            <person name="Xue W."/>
            <person name="Luo G."/>
        </authorList>
    </citation>
    <scope>NUCLEOTIDE SEQUENCE [LARGE SCALE GENOMIC DNA]</scope>
    <source>
        <strain evidence="3 4">AF19-13AC</strain>
    </source>
</reference>
<feature type="binding site" evidence="2">
    <location>
        <begin position="10"/>
        <end position="17"/>
    </location>
    <ligand>
        <name>ATP</name>
        <dbReference type="ChEBI" id="CHEBI:30616"/>
    </ligand>
</feature>
<dbReference type="SUPFAM" id="SSF52540">
    <property type="entry name" value="P-loop containing nucleoside triphosphate hydrolases"/>
    <property type="match status" value="1"/>
</dbReference>
<dbReference type="Proteomes" id="UP000261023">
    <property type="component" value="Unassembled WGS sequence"/>
</dbReference>
<dbReference type="EMBL" id="QTJW01000006">
    <property type="protein sequence ID" value="RGD70702.1"/>
    <property type="molecule type" value="Genomic_DNA"/>
</dbReference>
<sequence length="185" mass="21824">MKGKIIILNGPSSAGKTTLAYALQAELDEIYYRLSADDFMKMVDRQKMHDNFFVRLGETLTIMHHTIKLFSDWGLNVIVDHVLLETPEEKFTTPEIVSLLNQYPVMFIRVDCDLLELERRERERGDRQLGQAKWQLENMHSHDTYDLKINTFRQNTNESVRQIANLLNQPDKWSAFNNLYKRFTK</sequence>
<evidence type="ECO:0000313" key="3">
    <source>
        <dbReference type="EMBL" id="RGD70702.1"/>
    </source>
</evidence>
<dbReference type="Pfam" id="PF07931">
    <property type="entry name" value="CPT"/>
    <property type="match status" value="1"/>
</dbReference>
<dbReference type="AlphaFoldDB" id="A0A3E3DN32"/>
<evidence type="ECO:0008006" key="5">
    <source>
        <dbReference type="Google" id="ProtNLM"/>
    </source>
</evidence>
<dbReference type="Gene3D" id="3.40.50.300">
    <property type="entry name" value="P-loop containing nucleotide triphosphate hydrolases"/>
    <property type="match status" value="1"/>
</dbReference>
<evidence type="ECO:0000256" key="2">
    <source>
        <dbReference type="PIRSR" id="PIRSR007531-2"/>
    </source>
</evidence>
<dbReference type="PIRSF" id="PIRSF007531">
    <property type="entry name" value="CPT"/>
    <property type="match status" value="1"/>
</dbReference>
<dbReference type="InterPro" id="IPR012853">
    <property type="entry name" value="CPT"/>
</dbReference>
<comment type="caution">
    <text evidence="3">The sequence shown here is derived from an EMBL/GenBank/DDBJ whole genome shotgun (WGS) entry which is preliminary data.</text>
</comment>
<dbReference type="RefSeq" id="WP_025530440.1">
    <property type="nucleotide sequence ID" value="NZ_QTJW01000006.1"/>
</dbReference>
<proteinExistence type="predicted"/>
<dbReference type="InterPro" id="IPR027417">
    <property type="entry name" value="P-loop_NTPase"/>
</dbReference>
<gene>
    <name evidence="3" type="ORF">DWX31_10660</name>
</gene>
<organism evidence="3 4">
    <name type="scientific">Hungatella hathewayi</name>
    <dbReference type="NCBI Taxonomy" id="154046"/>
    <lineage>
        <taxon>Bacteria</taxon>
        <taxon>Bacillati</taxon>
        <taxon>Bacillota</taxon>
        <taxon>Clostridia</taxon>
        <taxon>Lachnospirales</taxon>
        <taxon>Lachnospiraceae</taxon>
        <taxon>Hungatella</taxon>
    </lineage>
</organism>